<accession>A0A1H8ATV3</accession>
<evidence type="ECO:0000313" key="2">
    <source>
        <dbReference type="EMBL" id="SEM73238.1"/>
    </source>
</evidence>
<dbReference type="STRING" id="1173111.SAMN05444955_101309"/>
<dbReference type="RefSeq" id="WP_089964592.1">
    <property type="nucleotide sequence ID" value="NZ_FOCQ01000001.1"/>
</dbReference>
<feature type="transmembrane region" description="Helical" evidence="1">
    <location>
        <begin position="6"/>
        <end position="23"/>
    </location>
</feature>
<keyword evidence="3" id="KW-1185">Reference proteome</keyword>
<proteinExistence type="predicted"/>
<keyword evidence="1" id="KW-0812">Transmembrane</keyword>
<sequence length="68" mass="8057">MRRQTVFTMILGGLLALIASRWVRPRNRMDLIRRAVSMGREIRQNVFFGRLVSGAVARKLLRRFQWAR</sequence>
<gene>
    <name evidence="2" type="ORF">SAMN05444955_101309</name>
</gene>
<keyword evidence="1" id="KW-0472">Membrane</keyword>
<dbReference type="Proteomes" id="UP000199695">
    <property type="component" value="Unassembled WGS sequence"/>
</dbReference>
<dbReference type="AlphaFoldDB" id="A0A1H8ATV3"/>
<reference evidence="2 3" key="1">
    <citation type="submission" date="2016-10" db="EMBL/GenBank/DDBJ databases">
        <authorList>
            <person name="de Groot N.N."/>
        </authorList>
    </citation>
    <scope>NUCLEOTIDE SEQUENCE [LARGE SCALE GENOMIC DNA]</scope>
    <source>
        <strain evidence="2 3">DSM 46701</strain>
    </source>
</reference>
<name>A0A1H8ATV3_9BACL</name>
<organism evidence="2 3">
    <name type="scientific">Lihuaxuella thermophila</name>
    <dbReference type="NCBI Taxonomy" id="1173111"/>
    <lineage>
        <taxon>Bacteria</taxon>
        <taxon>Bacillati</taxon>
        <taxon>Bacillota</taxon>
        <taxon>Bacilli</taxon>
        <taxon>Bacillales</taxon>
        <taxon>Thermoactinomycetaceae</taxon>
        <taxon>Lihuaxuella</taxon>
    </lineage>
</organism>
<dbReference type="EMBL" id="FOCQ01000001">
    <property type="protein sequence ID" value="SEM73238.1"/>
    <property type="molecule type" value="Genomic_DNA"/>
</dbReference>
<keyword evidence="1" id="KW-1133">Transmembrane helix</keyword>
<protein>
    <submittedName>
        <fullName evidence="2">Uncharacterized protein</fullName>
    </submittedName>
</protein>
<evidence type="ECO:0000256" key="1">
    <source>
        <dbReference type="SAM" id="Phobius"/>
    </source>
</evidence>
<evidence type="ECO:0000313" key="3">
    <source>
        <dbReference type="Proteomes" id="UP000199695"/>
    </source>
</evidence>